<keyword evidence="1" id="KW-0812">Transmembrane</keyword>
<protein>
    <submittedName>
        <fullName evidence="2">Uncharacterized protein</fullName>
    </submittedName>
</protein>
<accession>A0A7S9QDL1</accession>
<dbReference type="EMBL" id="CP064942">
    <property type="protein sequence ID" value="QPH55010.1"/>
    <property type="molecule type" value="Genomic_DNA"/>
</dbReference>
<dbReference type="RefSeq" id="WP_196104209.1">
    <property type="nucleotide sequence ID" value="NZ_CP064942.1"/>
</dbReference>
<name>A0A7S9QDL1_9RHOB</name>
<gene>
    <name evidence="2" type="ORF">I0K15_04460</name>
</gene>
<keyword evidence="1" id="KW-1133">Transmembrane helix</keyword>
<dbReference type="KEGG" id="poz:I0K15_04460"/>
<organism evidence="2 3">
    <name type="scientific">Pontivivens ytuae</name>
    <dbReference type="NCBI Taxonomy" id="2789856"/>
    <lineage>
        <taxon>Bacteria</taxon>
        <taxon>Pseudomonadati</taxon>
        <taxon>Pseudomonadota</taxon>
        <taxon>Alphaproteobacteria</taxon>
        <taxon>Rhodobacterales</taxon>
        <taxon>Paracoccaceae</taxon>
        <taxon>Pontivivens</taxon>
    </lineage>
</organism>
<proteinExistence type="predicted"/>
<dbReference type="Proteomes" id="UP000594800">
    <property type="component" value="Chromosome"/>
</dbReference>
<keyword evidence="3" id="KW-1185">Reference proteome</keyword>
<evidence type="ECO:0000256" key="1">
    <source>
        <dbReference type="SAM" id="Phobius"/>
    </source>
</evidence>
<evidence type="ECO:0000313" key="2">
    <source>
        <dbReference type="EMBL" id="QPH55010.1"/>
    </source>
</evidence>
<feature type="transmembrane region" description="Helical" evidence="1">
    <location>
        <begin position="45"/>
        <end position="63"/>
    </location>
</feature>
<sequence length="200" mass="22853">MQTSVQGNTIRLPSVYFAERFEVIEQDPVRLVLSGERHSRLGKHIFFAAAAVSLTLVVILAIFEENDYVHQDYYFMAFLVAGVFSMVGLLIVSLMTYSVITFDVTSNLVQLRKVHSFPSRMADEYYVFSDLSGFDVYRRDALFVFPGTGTAHAAQVMAVVGWFGSRTLVFQAARQEEEIRACLEWAREAARRAQRYRYPH</sequence>
<reference evidence="2 3" key="1">
    <citation type="submission" date="2020-11" db="EMBL/GenBank/DDBJ databases">
        <title>Description of Pontivivens ytuae sp. nov. isolated from deep sea sediment of Mariana Trench.</title>
        <authorList>
            <person name="Wang Z."/>
            <person name="Sun Q.-L."/>
            <person name="Xu X.-D."/>
            <person name="Tang Y.-Z."/>
            <person name="Zhang J."/>
        </authorList>
    </citation>
    <scope>NUCLEOTIDE SEQUENCE [LARGE SCALE GENOMIC DNA]</scope>
    <source>
        <strain evidence="2 3">MT2928</strain>
    </source>
</reference>
<keyword evidence="1" id="KW-0472">Membrane</keyword>
<feature type="transmembrane region" description="Helical" evidence="1">
    <location>
        <begin position="75"/>
        <end position="100"/>
    </location>
</feature>
<evidence type="ECO:0000313" key="3">
    <source>
        <dbReference type="Proteomes" id="UP000594800"/>
    </source>
</evidence>
<dbReference type="AlphaFoldDB" id="A0A7S9QDL1"/>